<proteinExistence type="predicted"/>
<evidence type="ECO:0008006" key="3">
    <source>
        <dbReference type="Google" id="ProtNLM"/>
    </source>
</evidence>
<organism evidence="1 2">
    <name type="scientific">Cercophora scortea</name>
    <dbReference type="NCBI Taxonomy" id="314031"/>
    <lineage>
        <taxon>Eukaryota</taxon>
        <taxon>Fungi</taxon>
        <taxon>Dikarya</taxon>
        <taxon>Ascomycota</taxon>
        <taxon>Pezizomycotina</taxon>
        <taxon>Sordariomycetes</taxon>
        <taxon>Sordariomycetidae</taxon>
        <taxon>Sordariales</taxon>
        <taxon>Lasiosphaeriaceae</taxon>
        <taxon>Cercophora</taxon>
    </lineage>
</organism>
<dbReference type="EMBL" id="JAUEPO010000004">
    <property type="protein sequence ID" value="KAK3324591.1"/>
    <property type="molecule type" value="Genomic_DNA"/>
</dbReference>
<dbReference type="AlphaFoldDB" id="A0AAE0IHT5"/>
<gene>
    <name evidence="1" type="ORF">B0T19DRAFT_233222</name>
</gene>
<keyword evidence="2" id="KW-1185">Reference proteome</keyword>
<dbReference type="Proteomes" id="UP001286456">
    <property type="component" value="Unassembled WGS sequence"/>
</dbReference>
<dbReference type="InterPro" id="IPR036291">
    <property type="entry name" value="NAD(P)-bd_dom_sf"/>
</dbReference>
<evidence type="ECO:0000313" key="1">
    <source>
        <dbReference type="EMBL" id="KAK3324591.1"/>
    </source>
</evidence>
<evidence type="ECO:0000313" key="2">
    <source>
        <dbReference type="Proteomes" id="UP001286456"/>
    </source>
</evidence>
<name>A0AAE0IHT5_9PEZI</name>
<comment type="caution">
    <text evidence="1">The sequence shown here is derived from an EMBL/GenBank/DDBJ whole genome shotgun (WGS) entry which is preliminary data.</text>
</comment>
<dbReference type="SUPFAM" id="SSF51735">
    <property type="entry name" value="NAD(P)-binding Rossmann-fold domains"/>
    <property type="match status" value="1"/>
</dbReference>
<sequence length="232" mass="25693">MKIILTGATGRAGTEVLKHCIQHPSITSIIVLTRRPLPLSPTSPSNPTSKVQTILATNNDYLTYDTPEILQATAGAEACIWALGDPWADPTTARTISFDYPLAAARVFSQRYNKNTVDGGKKKFHFVYLSGGAVERDQSKKLWFLQEERKVRGQAELALLDLAKEHNAQRLAVYILKPGMFLRDRLVDSLVAKLVPSVRVDVLAKVLVETAVRGAEEDTLLNRTILEEGRKL</sequence>
<dbReference type="PANTHER" id="PTHR14097">
    <property type="entry name" value="OXIDOREDUCTASE HTATIP2"/>
    <property type="match status" value="1"/>
</dbReference>
<protein>
    <recommendedName>
        <fullName evidence="3">NAD(P)-binding domain-containing protein</fullName>
    </recommendedName>
</protein>
<reference evidence="1" key="1">
    <citation type="journal article" date="2023" name="Mol. Phylogenet. Evol.">
        <title>Genome-scale phylogeny and comparative genomics of the fungal order Sordariales.</title>
        <authorList>
            <person name="Hensen N."/>
            <person name="Bonometti L."/>
            <person name="Westerberg I."/>
            <person name="Brannstrom I.O."/>
            <person name="Guillou S."/>
            <person name="Cros-Aarteil S."/>
            <person name="Calhoun S."/>
            <person name="Haridas S."/>
            <person name="Kuo A."/>
            <person name="Mondo S."/>
            <person name="Pangilinan J."/>
            <person name="Riley R."/>
            <person name="LaButti K."/>
            <person name="Andreopoulos B."/>
            <person name="Lipzen A."/>
            <person name="Chen C."/>
            <person name="Yan M."/>
            <person name="Daum C."/>
            <person name="Ng V."/>
            <person name="Clum A."/>
            <person name="Steindorff A."/>
            <person name="Ohm R.A."/>
            <person name="Martin F."/>
            <person name="Silar P."/>
            <person name="Natvig D.O."/>
            <person name="Lalanne C."/>
            <person name="Gautier V."/>
            <person name="Ament-Velasquez S.L."/>
            <person name="Kruys A."/>
            <person name="Hutchinson M.I."/>
            <person name="Powell A.J."/>
            <person name="Barry K."/>
            <person name="Miller A.N."/>
            <person name="Grigoriev I.V."/>
            <person name="Debuchy R."/>
            <person name="Gladieux P."/>
            <person name="Hiltunen Thoren M."/>
            <person name="Johannesson H."/>
        </authorList>
    </citation>
    <scope>NUCLEOTIDE SEQUENCE</scope>
    <source>
        <strain evidence="1">SMH4131-1</strain>
    </source>
</reference>
<accession>A0AAE0IHT5</accession>
<dbReference type="PANTHER" id="PTHR14097:SF9">
    <property type="entry name" value="EPIMERASE, PUTATIVE (AFU_ORTHOLOGUE AFUA_8G07320)-RELATED"/>
    <property type="match status" value="1"/>
</dbReference>
<dbReference type="Gene3D" id="3.40.50.720">
    <property type="entry name" value="NAD(P)-binding Rossmann-like Domain"/>
    <property type="match status" value="1"/>
</dbReference>
<reference evidence="1" key="2">
    <citation type="submission" date="2023-06" db="EMBL/GenBank/DDBJ databases">
        <authorList>
            <consortium name="Lawrence Berkeley National Laboratory"/>
            <person name="Haridas S."/>
            <person name="Hensen N."/>
            <person name="Bonometti L."/>
            <person name="Westerberg I."/>
            <person name="Brannstrom I.O."/>
            <person name="Guillou S."/>
            <person name="Cros-Aarteil S."/>
            <person name="Calhoun S."/>
            <person name="Kuo A."/>
            <person name="Mondo S."/>
            <person name="Pangilinan J."/>
            <person name="Riley R."/>
            <person name="Labutti K."/>
            <person name="Andreopoulos B."/>
            <person name="Lipzen A."/>
            <person name="Chen C."/>
            <person name="Yanf M."/>
            <person name="Daum C."/>
            <person name="Ng V."/>
            <person name="Clum A."/>
            <person name="Steindorff A."/>
            <person name="Ohm R."/>
            <person name="Martin F."/>
            <person name="Silar P."/>
            <person name="Natvig D."/>
            <person name="Lalanne C."/>
            <person name="Gautier V."/>
            <person name="Ament-Velasquez S.L."/>
            <person name="Kruys A."/>
            <person name="Hutchinson M.I."/>
            <person name="Powell A.J."/>
            <person name="Barry K."/>
            <person name="Miller A.N."/>
            <person name="Grigoriev I.V."/>
            <person name="Debuchy R."/>
            <person name="Gladieux P."/>
            <person name="Thoren M.H."/>
            <person name="Johannesson H."/>
        </authorList>
    </citation>
    <scope>NUCLEOTIDE SEQUENCE</scope>
    <source>
        <strain evidence="1">SMH4131-1</strain>
    </source>
</reference>